<evidence type="ECO:0000256" key="7">
    <source>
        <dbReference type="ARBA" id="ARBA00023136"/>
    </source>
</evidence>
<feature type="transmembrane region" description="Helical" evidence="8">
    <location>
        <begin position="58"/>
        <end position="83"/>
    </location>
</feature>
<dbReference type="STRING" id="1121307.CLCY_2c00590"/>
<comment type="caution">
    <text evidence="9">The sequence shown here is derived from an EMBL/GenBank/DDBJ whole genome shotgun (WGS) entry which is preliminary data.</text>
</comment>
<evidence type="ECO:0000256" key="1">
    <source>
        <dbReference type="ARBA" id="ARBA00004651"/>
    </source>
</evidence>
<evidence type="ECO:0000256" key="2">
    <source>
        <dbReference type="ARBA" id="ARBA00009773"/>
    </source>
</evidence>
<keyword evidence="3" id="KW-0813">Transport</keyword>
<dbReference type="EMBL" id="LFVU01000027">
    <property type="protein sequence ID" value="KMT21299.1"/>
    <property type="molecule type" value="Genomic_DNA"/>
</dbReference>
<name>A0A0J8DAE8_CLOCY</name>
<keyword evidence="6 8" id="KW-1133">Transmembrane helix</keyword>
<feature type="transmembrane region" description="Helical" evidence="8">
    <location>
        <begin position="142"/>
        <end position="163"/>
    </location>
</feature>
<accession>A0A0J8DAE8</accession>
<keyword evidence="5 8" id="KW-0812">Transmembrane</keyword>
<evidence type="ECO:0000313" key="10">
    <source>
        <dbReference type="Proteomes" id="UP000036756"/>
    </source>
</evidence>
<feature type="transmembrane region" description="Helical" evidence="8">
    <location>
        <begin position="9"/>
        <end position="25"/>
    </location>
</feature>
<evidence type="ECO:0000313" key="9">
    <source>
        <dbReference type="EMBL" id="KMT21299.1"/>
    </source>
</evidence>
<evidence type="ECO:0000256" key="8">
    <source>
        <dbReference type="SAM" id="Phobius"/>
    </source>
</evidence>
<dbReference type="Pfam" id="PF01594">
    <property type="entry name" value="AI-2E_transport"/>
    <property type="match status" value="1"/>
</dbReference>
<dbReference type="InterPro" id="IPR002549">
    <property type="entry name" value="AI-2E-like"/>
</dbReference>
<dbReference type="GO" id="GO:0055085">
    <property type="term" value="P:transmembrane transport"/>
    <property type="evidence" value="ECO:0007669"/>
    <property type="project" value="TreeGrafter"/>
</dbReference>
<dbReference type="PANTHER" id="PTHR21716">
    <property type="entry name" value="TRANSMEMBRANE PROTEIN"/>
    <property type="match status" value="1"/>
</dbReference>
<dbReference type="GO" id="GO:0005886">
    <property type="term" value="C:plasma membrane"/>
    <property type="evidence" value="ECO:0007669"/>
    <property type="project" value="UniProtKB-SubCell"/>
</dbReference>
<evidence type="ECO:0000256" key="6">
    <source>
        <dbReference type="ARBA" id="ARBA00022989"/>
    </source>
</evidence>
<organism evidence="9 10">
    <name type="scientific">Clostridium cylindrosporum DSM 605</name>
    <dbReference type="NCBI Taxonomy" id="1121307"/>
    <lineage>
        <taxon>Bacteria</taxon>
        <taxon>Bacillati</taxon>
        <taxon>Bacillota</taxon>
        <taxon>Clostridia</taxon>
        <taxon>Eubacteriales</taxon>
        <taxon>Clostridiaceae</taxon>
        <taxon>Clostridium</taxon>
    </lineage>
</organism>
<evidence type="ECO:0000256" key="5">
    <source>
        <dbReference type="ARBA" id="ARBA00022692"/>
    </source>
</evidence>
<keyword evidence="10" id="KW-1185">Reference proteome</keyword>
<keyword evidence="4" id="KW-1003">Cell membrane</keyword>
<keyword evidence="7 8" id="KW-0472">Membrane</keyword>
<comment type="similarity">
    <text evidence="2">Belongs to the autoinducer-2 exporter (AI-2E) (TC 2.A.86) family.</text>
</comment>
<feature type="transmembrane region" description="Helical" evidence="8">
    <location>
        <begin position="264"/>
        <end position="286"/>
    </location>
</feature>
<proteinExistence type="inferred from homology"/>
<dbReference type="PANTHER" id="PTHR21716:SF53">
    <property type="entry name" value="PERMEASE PERM-RELATED"/>
    <property type="match status" value="1"/>
</dbReference>
<reference evidence="9 10" key="1">
    <citation type="submission" date="2015-06" db="EMBL/GenBank/DDBJ databases">
        <title>Draft genome sequence of the purine-degrading Clostridium cylindrosporum HC-1 (DSM 605).</title>
        <authorList>
            <person name="Poehlein A."/>
            <person name="Schiel-Bengelsdorf B."/>
            <person name="Bengelsdorf F."/>
            <person name="Daniel R."/>
            <person name="Duerre P."/>
        </authorList>
    </citation>
    <scope>NUCLEOTIDE SEQUENCE [LARGE SCALE GENOMIC DNA]</scope>
    <source>
        <strain evidence="9 10">DSM 605</strain>
    </source>
</reference>
<protein>
    <submittedName>
        <fullName evidence="9">Putative permease</fullName>
    </submittedName>
</protein>
<evidence type="ECO:0000256" key="3">
    <source>
        <dbReference type="ARBA" id="ARBA00022448"/>
    </source>
</evidence>
<feature type="transmembrane region" description="Helical" evidence="8">
    <location>
        <begin position="238"/>
        <end position="257"/>
    </location>
</feature>
<evidence type="ECO:0000256" key="4">
    <source>
        <dbReference type="ARBA" id="ARBA00022475"/>
    </source>
</evidence>
<dbReference type="RefSeq" id="WP_048570745.1">
    <property type="nucleotide sequence ID" value="NZ_LFVU01000027.1"/>
</dbReference>
<dbReference type="OrthoDB" id="9793390at2"/>
<sequence length="335" mass="37648">MKDITFRKILAGIIIVIFIIIIFSSKSVLEPLILSIVLSYILHPIVKRLVKRGMNRSIASLSIVLGILALFALIIVYVIPGIIKELMGILNNFGAFESFIQRIMDSVGYEKLPQYLKEVVNTTIFKIQGNLSTYLNSLFESIFNFAMKLPTYFLAPIFIYYFLSDKDFFIKKIKFFIPLRFRKKSLELGGHINRVIQGYFLSQVILSIIVSVLTFIALLIIGVKFPLVIAIINGIANFIPYFGPVIGYIPALLFALTQSVNKSIMVTIAFLIIQQVEANIISPKIVSDCTGMHPVEVMIVLLIGGHFFGTIGMVLSVPIAATVKISYKYIVRNMY</sequence>
<dbReference type="PATRIC" id="fig|1121307.3.peg.915"/>
<dbReference type="AlphaFoldDB" id="A0A0J8DAE8"/>
<comment type="subcellular location">
    <subcellularLocation>
        <location evidence="1">Cell membrane</location>
        <topology evidence="1">Multi-pass membrane protein</topology>
    </subcellularLocation>
</comment>
<feature type="transmembrane region" description="Helical" evidence="8">
    <location>
        <begin position="204"/>
        <end position="232"/>
    </location>
</feature>
<gene>
    <name evidence="9" type="ORF">CLCY_2c00590</name>
</gene>
<dbReference type="Proteomes" id="UP000036756">
    <property type="component" value="Unassembled WGS sequence"/>
</dbReference>
<feature type="transmembrane region" description="Helical" evidence="8">
    <location>
        <begin position="298"/>
        <end position="323"/>
    </location>
</feature>